<accession>A0A2G3NPB6</accession>
<dbReference type="EMBL" id="PEBM01000065">
    <property type="protein sequence ID" value="PHV55570.1"/>
    <property type="molecule type" value="Genomic_DNA"/>
</dbReference>
<evidence type="ECO:0000313" key="8">
    <source>
        <dbReference type="EMBL" id="PHV55328.1"/>
    </source>
</evidence>
<sequence length="270" mass="29145">MSRFVFFAVLILLLLGMSLAFLFRNFGVLSAISSPIRSVVARVDSVVSTPFRFLNSANEEIRDLFKTYSENKELKQKVAELEDQNELIDSLKEENEELNSEIGASSSITSQFSATGKVIVRSPISWYDSLTVKLGKKNNITKKMLVLSGGGLIGKVSNVDSTTSSITLLSNGSDFNIPIKITTSSAEVYGLLESYDLDKKCFVITNLNSSVDIEEGDSVVTSGLDGDTVANISVGAVSSVKNSSESLERVVYVTPTADFSDISYVTIVGG</sequence>
<evidence type="ECO:0000256" key="3">
    <source>
        <dbReference type="ARBA" id="ARBA00022960"/>
    </source>
</evidence>
<comment type="similarity">
    <text evidence="1 5">Belongs to the MreC family.</text>
</comment>
<dbReference type="PROSITE" id="PS50042">
    <property type="entry name" value="CNMP_BINDING_3"/>
    <property type="match status" value="1"/>
</dbReference>
<keyword evidence="3 5" id="KW-0133">Cell shape</keyword>
<feature type="coiled-coil region" evidence="6">
    <location>
        <begin position="64"/>
        <end position="108"/>
    </location>
</feature>
<dbReference type="EMBL" id="PEBN01000078">
    <property type="protein sequence ID" value="PHV55328.1"/>
    <property type="molecule type" value="Genomic_DNA"/>
</dbReference>
<dbReference type="PIRSF" id="PIRSF038471">
    <property type="entry name" value="MreC"/>
    <property type="match status" value="1"/>
</dbReference>
<dbReference type="InterPro" id="IPR042175">
    <property type="entry name" value="Cell/Rod_MreC_2"/>
</dbReference>
<dbReference type="InterPro" id="IPR007221">
    <property type="entry name" value="MreC"/>
</dbReference>
<proteinExistence type="inferred from homology"/>
<evidence type="ECO:0000256" key="5">
    <source>
        <dbReference type="PIRNR" id="PIRNR038471"/>
    </source>
</evidence>
<evidence type="ECO:0000259" key="7">
    <source>
        <dbReference type="PROSITE" id="PS50042"/>
    </source>
</evidence>
<gene>
    <name evidence="8" type="ORF">CS009_11385</name>
    <name evidence="9" type="ORF">CS010_10360</name>
</gene>
<dbReference type="AlphaFoldDB" id="A0A2G3NPB6"/>
<dbReference type="Proteomes" id="UP000222913">
    <property type="component" value="Unassembled WGS sequence"/>
</dbReference>
<dbReference type="InterPro" id="IPR000595">
    <property type="entry name" value="cNMP-bd_dom"/>
</dbReference>
<dbReference type="Proteomes" id="UP000221763">
    <property type="component" value="Unassembled WGS sequence"/>
</dbReference>
<comment type="function">
    <text evidence="5">Involved in formation and maintenance of cell shape.</text>
</comment>
<comment type="caution">
    <text evidence="9">The sequence shown here is derived from an EMBL/GenBank/DDBJ whole genome shotgun (WGS) entry which is preliminary data.</text>
</comment>
<dbReference type="GO" id="GO:0005886">
    <property type="term" value="C:plasma membrane"/>
    <property type="evidence" value="ECO:0007669"/>
    <property type="project" value="TreeGrafter"/>
</dbReference>
<dbReference type="Gene3D" id="2.40.10.340">
    <property type="entry name" value="Rod shape-determining protein MreC, domain 1"/>
    <property type="match status" value="1"/>
</dbReference>
<dbReference type="InterPro" id="IPR042177">
    <property type="entry name" value="Cell/Rod_1"/>
</dbReference>
<organism evidence="9 11">
    <name type="scientific">Streptococcus macedonicus</name>
    <name type="common">Streptococcus gallolyticus macedonicus</name>
    <dbReference type="NCBI Taxonomy" id="59310"/>
    <lineage>
        <taxon>Bacteria</taxon>
        <taxon>Bacillati</taxon>
        <taxon>Bacillota</taxon>
        <taxon>Bacilli</taxon>
        <taxon>Lactobacillales</taxon>
        <taxon>Streptococcaceae</taxon>
        <taxon>Streptococcus</taxon>
    </lineage>
</organism>
<evidence type="ECO:0000256" key="1">
    <source>
        <dbReference type="ARBA" id="ARBA00009369"/>
    </source>
</evidence>
<evidence type="ECO:0000313" key="11">
    <source>
        <dbReference type="Proteomes" id="UP000222913"/>
    </source>
</evidence>
<evidence type="ECO:0000313" key="10">
    <source>
        <dbReference type="Proteomes" id="UP000221763"/>
    </source>
</evidence>
<dbReference type="Pfam" id="PF04085">
    <property type="entry name" value="MreC"/>
    <property type="match status" value="1"/>
</dbReference>
<evidence type="ECO:0000313" key="9">
    <source>
        <dbReference type="EMBL" id="PHV55570.1"/>
    </source>
</evidence>
<dbReference type="PANTHER" id="PTHR34138">
    <property type="entry name" value="CELL SHAPE-DETERMINING PROTEIN MREC"/>
    <property type="match status" value="1"/>
</dbReference>
<reference evidence="10 11" key="1">
    <citation type="submission" date="2017-10" db="EMBL/GenBank/DDBJ databases">
        <title>Whole-genome sequence of three Streptococcus macedonicus strains isolated from Italian cheeses of the Veneto region.</title>
        <authorList>
            <person name="Treu L."/>
            <person name="De Diego-Diaz B."/>
            <person name="Papadimitriou K."/>
            <person name="Tsakalidou E."/>
            <person name="Corich V."/>
            <person name="Giacomini A."/>
        </authorList>
    </citation>
    <scope>NUCLEOTIDE SEQUENCE [LARGE SCALE GENOMIC DNA]</scope>
    <source>
        <strain evidence="8 10">19AS</strain>
        <strain evidence="9 11">27MV</strain>
    </source>
</reference>
<protein>
    <recommendedName>
        <fullName evidence="2 5">Cell shape-determining protein MreC</fullName>
    </recommendedName>
    <alternativeName>
        <fullName evidence="4 5">Cell shape protein MreC</fullName>
    </alternativeName>
</protein>
<dbReference type="Gene3D" id="2.40.10.350">
    <property type="entry name" value="Rod shape-determining protein MreC, domain 2"/>
    <property type="match status" value="1"/>
</dbReference>
<evidence type="ECO:0000256" key="4">
    <source>
        <dbReference type="ARBA" id="ARBA00032089"/>
    </source>
</evidence>
<evidence type="ECO:0000256" key="2">
    <source>
        <dbReference type="ARBA" id="ARBA00013855"/>
    </source>
</evidence>
<dbReference type="NCBIfam" id="TIGR00219">
    <property type="entry name" value="mreC"/>
    <property type="match status" value="1"/>
</dbReference>
<dbReference type="GO" id="GO:0008360">
    <property type="term" value="P:regulation of cell shape"/>
    <property type="evidence" value="ECO:0007669"/>
    <property type="project" value="UniProtKB-KW"/>
</dbReference>
<name>A0A2G3NPB6_STRMC</name>
<feature type="domain" description="Cyclic nucleotide-binding" evidence="7">
    <location>
        <begin position="191"/>
        <end position="270"/>
    </location>
</feature>
<dbReference type="PANTHER" id="PTHR34138:SF1">
    <property type="entry name" value="CELL SHAPE-DETERMINING PROTEIN MREC"/>
    <property type="match status" value="1"/>
</dbReference>
<dbReference type="InterPro" id="IPR055342">
    <property type="entry name" value="MreC_beta-barrel_core"/>
</dbReference>
<keyword evidence="6" id="KW-0175">Coiled coil</keyword>
<evidence type="ECO:0000256" key="6">
    <source>
        <dbReference type="SAM" id="Coils"/>
    </source>
</evidence>